<dbReference type="Proteomes" id="UP001595075">
    <property type="component" value="Unassembled WGS sequence"/>
</dbReference>
<keyword evidence="3" id="KW-1185">Reference proteome</keyword>
<dbReference type="EMBL" id="JAZHXI010000010">
    <property type="protein sequence ID" value="KAL2067504.1"/>
    <property type="molecule type" value="Genomic_DNA"/>
</dbReference>
<organism evidence="2 3">
    <name type="scientific">Oculimacula yallundae</name>
    <dbReference type="NCBI Taxonomy" id="86028"/>
    <lineage>
        <taxon>Eukaryota</taxon>
        <taxon>Fungi</taxon>
        <taxon>Dikarya</taxon>
        <taxon>Ascomycota</taxon>
        <taxon>Pezizomycotina</taxon>
        <taxon>Leotiomycetes</taxon>
        <taxon>Helotiales</taxon>
        <taxon>Ploettnerulaceae</taxon>
        <taxon>Oculimacula</taxon>
    </lineage>
</organism>
<proteinExistence type="predicted"/>
<comment type="caution">
    <text evidence="2">The sequence shown here is derived from an EMBL/GenBank/DDBJ whole genome shotgun (WGS) entry which is preliminary data.</text>
</comment>
<gene>
    <name evidence="2" type="ORF">VTL71DRAFT_1929</name>
</gene>
<reference evidence="2 3" key="1">
    <citation type="journal article" date="2024" name="Commun. Biol.">
        <title>Comparative genomic analysis of thermophilic fungi reveals convergent evolutionary adaptations and gene losses.</title>
        <authorList>
            <person name="Steindorff A.S."/>
            <person name="Aguilar-Pontes M.V."/>
            <person name="Robinson A.J."/>
            <person name="Andreopoulos B."/>
            <person name="LaButti K."/>
            <person name="Kuo A."/>
            <person name="Mondo S."/>
            <person name="Riley R."/>
            <person name="Otillar R."/>
            <person name="Haridas S."/>
            <person name="Lipzen A."/>
            <person name="Grimwood J."/>
            <person name="Schmutz J."/>
            <person name="Clum A."/>
            <person name="Reid I.D."/>
            <person name="Moisan M.C."/>
            <person name="Butler G."/>
            <person name="Nguyen T.T.M."/>
            <person name="Dewar K."/>
            <person name="Conant G."/>
            <person name="Drula E."/>
            <person name="Henrissat B."/>
            <person name="Hansel C."/>
            <person name="Singer S."/>
            <person name="Hutchinson M.I."/>
            <person name="de Vries R.P."/>
            <person name="Natvig D.O."/>
            <person name="Powell A.J."/>
            <person name="Tsang A."/>
            <person name="Grigoriev I.V."/>
        </authorList>
    </citation>
    <scope>NUCLEOTIDE SEQUENCE [LARGE SCALE GENOMIC DNA]</scope>
    <source>
        <strain evidence="2 3">CBS 494.80</strain>
    </source>
</reference>
<accession>A0ABR4CEB9</accession>
<name>A0ABR4CEB9_9HELO</name>
<feature type="region of interest" description="Disordered" evidence="1">
    <location>
        <begin position="105"/>
        <end position="127"/>
    </location>
</feature>
<protein>
    <submittedName>
        <fullName evidence="2">Uncharacterized protein</fullName>
    </submittedName>
</protein>
<evidence type="ECO:0000313" key="3">
    <source>
        <dbReference type="Proteomes" id="UP001595075"/>
    </source>
</evidence>
<sequence length="127" mass="13746">MLFVELKAKSRLRMIKSQPRVDVGMPVKISDNVPQGDGIFNKSLASMVVLILSSAHMSEATVAGERAAWQKKYDDRMVASLSVSFVEGAQFIKDAANKHRLAFSGATLGPNEPASQCPGSREDPAVR</sequence>
<evidence type="ECO:0000256" key="1">
    <source>
        <dbReference type="SAM" id="MobiDB-lite"/>
    </source>
</evidence>
<evidence type="ECO:0000313" key="2">
    <source>
        <dbReference type="EMBL" id="KAL2067504.1"/>
    </source>
</evidence>